<sequence>MAKVAALAALLAGLLFVSLAAATTTVTTVQVDEAEENRRFGSRESCREQLEMADELRDCEDFLREQVRRGGFRGRRFGGIDPYGSGGRFGGESRRLRECCHQLRQVDDRCRCQGLREIVRDQQQQLRGFGEEREDLERIGENIPQICGVSPGRYQTSADITNLPLDLAAMDLVGRTRGPLECDCIAHQMLGSWLKGREEAGIT</sequence>
<evidence type="ECO:0000313" key="2">
    <source>
        <dbReference type="Proteomes" id="UP001057402"/>
    </source>
</evidence>
<name>A0ACB9QB91_9MYRT</name>
<organism evidence="1 2">
    <name type="scientific">Melastoma candidum</name>
    <dbReference type="NCBI Taxonomy" id="119954"/>
    <lineage>
        <taxon>Eukaryota</taxon>
        <taxon>Viridiplantae</taxon>
        <taxon>Streptophyta</taxon>
        <taxon>Embryophyta</taxon>
        <taxon>Tracheophyta</taxon>
        <taxon>Spermatophyta</taxon>
        <taxon>Magnoliopsida</taxon>
        <taxon>eudicotyledons</taxon>
        <taxon>Gunneridae</taxon>
        <taxon>Pentapetalae</taxon>
        <taxon>rosids</taxon>
        <taxon>malvids</taxon>
        <taxon>Myrtales</taxon>
        <taxon>Melastomataceae</taxon>
        <taxon>Melastomatoideae</taxon>
        <taxon>Melastomateae</taxon>
        <taxon>Melastoma</taxon>
    </lineage>
</organism>
<reference evidence="2" key="1">
    <citation type="journal article" date="2023" name="Front. Plant Sci.">
        <title>Chromosomal-level genome assembly of Melastoma candidum provides insights into trichome evolution.</title>
        <authorList>
            <person name="Zhong Y."/>
            <person name="Wu W."/>
            <person name="Sun C."/>
            <person name="Zou P."/>
            <person name="Liu Y."/>
            <person name="Dai S."/>
            <person name="Zhou R."/>
        </authorList>
    </citation>
    <scope>NUCLEOTIDE SEQUENCE [LARGE SCALE GENOMIC DNA]</scope>
</reference>
<protein>
    <submittedName>
        <fullName evidence="1">Uncharacterized protein</fullName>
    </submittedName>
</protein>
<dbReference type="EMBL" id="CM042885">
    <property type="protein sequence ID" value="KAI4363823.1"/>
    <property type="molecule type" value="Genomic_DNA"/>
</dbReference>
<dbReference type="Proteomes" id="UP001057402">
    <property type="component" value="Chromosome 6"/>
</dbReference>
<accession>A0ACB9QB91</accession>
<proteinExistence type="predicted"/>
<keyword evidence="2" id="KW-1185">Reference proteome</keyword>
<gene>
    <name evidence="1" type="ORF">MLD38_019992</name>
</gene>
<comment type="caution">
    <text evidence="1">The sequence shown here is derived from an EMBL/GenBank/DDBJ whole genome shotgun (WGS) entry which is preliminary data.</text>
</comment>
<evidence type="ECO:0000313" key="1">
    <source>
        <dbReference type="EMBL" id="KAI4363823.1"/>
    </source>
</evidence>